<dbReference type="EMBL" id="CP016178">
    <property type="protein sequence ID" value="ANO34318.1"/>
    <property type="molecule type" value="Genomic_DNA"/>
</dbReference>
<protein>
    <recommendedName>
        <fullName evidence="2">DUF2202 domain-containing protein</fullName>
    </recommendedName>
</protein>
<sequence length="236" mass="26945">MRNHKLTFIALALVTYCLLPASVDAAQHLKAITSDFADIDSASSKSVDNNERLHLVFMREEEKLARDVYTRLGMQYKNLAIFGKISKAEERHTYSVSNKLQHYGISDPVQSDNVGTFNGEEFGWYFDEKYQSLIDKGSNSELDALYVGAYIEELDMLDIRQCPKVIIETIDSIQDTSDCGQVYTDNVDLQRLYQSLIEGSESHLRAYVQNIEMYIGEGNYEAQVLKQKDIDTILQR</sequence>
<proteinExistence type="predicted"/>
<organism evidence="3 4">
    <name type="scientific">Vibrio breoganii</name>
    <dbReference type="NCBI Taxonomy" id="553239"/>
    <lineage>
        <taxon>Bacteria</taxon>
        <taxon>Pseudomonadati</taxon>
        <taxon>Pseudomonadota</taxon>
        <taxon>Gammaproteobacteria</taxon>
        <taxon>Vibrionales</taxon>
        <taxon>Vibrionaceae</taxon>
        <taxon>Vibrio</taxon>
    </lineage>
</organism>
<gene>
    <name evidence="3" type="ORF">A6E01_13995</name>
</gene>
<dbReference type="KEGG" id="vbr:A6E01_13995"/>
<evidence type="ECO:0000313" key="4">
    <source>
        <dbReference type="Proteomes" id="UP000092018"/>
    </source>
</evidence>
<reference evidence="3 4" key="1">
    <citation type="submission" date="2016-06" db="EMBL/GenBank/DDBJ databases">
        <title>Adaptive Radiation by Waves of Gene Transfer Leads to Fine-Scale Resource Partitioning in Marine Microbes.</title>
        <authorList>
            <person name="Hehemann J.-H."/>
            <person name="Arevalo P."/>
            <person name="Datta M.S."/>
            <person name="Yu X."/>
            <person name="Corzett C."/>
            <person name="Henschel A."/>
            <person name="Preheim S.P."/>
            <person name="Timberlake S."/>
            <person name="Alm E.J."/>
            <person name="Polz M.F."/>
        </authorList>
    </citation>
    <scope>NUCLEOTIDE SEQUENCE [LARGE SCALE GENOMIC DNA]</scope>
    <source>
        <strain evidence="3 4">FF50</strain>
    </source>
</reference>
<evidence type="ECO:0000256" key="1">
    <source>
        <dbReference type="SAM" id="SignalP"/>
    </source>
</evidence>
<dbReference type="InterPro" id="IPR012347">
    <property type="entry name" value="Ferritin-like"/>
</dbReference>
<keyword evidence="1" id="KW-0732">Signal</keyword>
<dbReference type="RefSeq" id="WP_065210490.1">
    <property type="nucleotide sequence ID" value="NZ_CP016178.1"/>
</dbReference>
<feature type="signal peptide" evidence="1">
    <location>
        <begin position="1"/>
        <end position="25"/>
    </location>
</feature>
<dbReference type="InterPro" id="IPR019243">
    <property type="entry name" value="DUF2202"/>
</dbReference>
<accession>A0AAN0XX53</accession>
<name>A0AAN0XX53_9VIBR</name>
<dbReference type="AlphaFoldDB" id="A0AAN0XX53"/>
<dbReference type="CDD" id="cd01048">
    <property type="entry name" value="Ferritin_like_AB2"/>
    <property type="match status" value="1"/>
</dbReference>
<dbReference type="Pfam" id="PF09968">
    <property type="entry name" value="DUF2202"/>
    <property type="match status" value="1"/>
</dbReference>
<dbReference type="Proteomes" id="UP000092018">
    <property type="component" value="Chromosome 2"/>
</dbReference>
<evidence type="ECO:0000259" key="2">
    <source>
        <dbReference type="Pfam" id="PF09968"/>
    </source>
</evidence>
<feature type="chain" id="PRO_5042882970" description="DUF2202 domain-containing protein" evidence="1">
    <location>
        <begin position="26"/>
        <end position="236"/>
    </location>
</feature>
<feature type="domain" description="DUF2202" evidence="2">
    <location>
        <begin position="54"/>
        <end position="235"/>
    </location>
</feature>
<evidence type="ECO:0000313" key="3">
    <source>
        <dbReference type="EMBL" id="ANO34318.1"/>
    </source>
</evidence>
<dbReference type="Gene3D" id="1.20.1260.10">
    <property type="match status" value="1"/>
</dbReference>